<gene>
    <name evidence="1" type="ORF">NPIL_209851</name>
</gene>
<accession>A0A8X6TXA1</accession>
<sequence length="110" mass="12466">MVSSNPLYYIHFANTFCRALLSRELRKNQFPTPPTDTDPSTKAFDLFNFQHSTKEAQSWTNEFRLIIPLHFRMLPVSATDRLCTGGPKYELIEKTIWGASPGARGGGCQQ</sequence>
<evidence type="ECO:0000313" key="1">
    <source>
        <dbReference type="EMBL" id="GFT59968.1"/>
    </source>
</evidence>
<dbReference type="AlphaFoldDB" id="A0A8X6TXA1"/>
<proteinExistence type="predicted"/>
<reference evidence="1" key="1">
    <citation type="submission" date="2020-08" db="EMBL/GenBank/DDBJ databases">
        <title>Multicomponent nature underlies the extraordinary mechanical properties of spider dragline silk.</title>
        <authorList>
            <person name="Kono N."/>
            <person name="Nakamura H."/>
            <person name="Mori M."/>
            <person name="Yoshida Y."/>
            <person name="Ohtoshi R."/>
            <person name="Malay A.D."/>
            <person name="Moran D.A.P."/>
            <person name="Tomita M."/>
            <person name="Numata K."/>
            <person name="Arakawa K."/>
        </authorList>
    </citation>
    <scope>NUCLEOTIDE SEQUENCE</scope>
</reference>
<comment type="caution">
    <text evidence="1">The sequence shown here is derived from an EMBL/GenBank/DDBJ whole genome shotgun (WGS) entry which is preliminary data.</text>
</comment>
<dbReference type="EMBL" id="BMAW01018758">
    <property type="protein sequence ID" value="GFT59968.1"/>
    <property type="molecule type" value="Genomic_DNA"/>
</dbReference>
<protein>
    <submittedName>
        <fullName evidence="1">Uncharacterized protein</fullName>
    </submittedName>
</protein>
<dbReference type="Proteomes" id="UP000887013">
    <property type="component" value="Unassembled WGS sequence"/>
</dbReference>
<name>A0A8X6TXA1_NEPPI</name>
<organism evidence="1 2">
    <name type="scientific">Nephila pilipes</name>
    <name type="common">Giant wood spider</name>
    <name type="synonym">Nephila maculata</name>
    <dbReference type="NCBI Taxonomy" id="299642"/>
    <lineage>
        <taxon>Eukaryota</taxon>
        <taxon>Metazoa</taxon>
        <taxon>Ecdysozoa</taxon>
        <taxon>Arthropoda</taxon>
        <taxon>Chelicerata</taxon>
        <taxon>Arachnida</taxon>
        <taxon>Araneae</taxon>
        <taxon>Araneomorphae</taxon>
        <taxon>Entelegynae</taxon>
        <taxon>Araneoidea</taxon>
        <taxon>Nephilidae</taxon>
        <taxon>Nephila</taxon>
    </lineage>
</organism>
<evidence type="ECO:0000313" key="2">
    <source>
        <dbReference type="Proteomes" id="UP000887013"/>
    </source>
</evidence>
<keyword evidence="2" id="KW-1185">Reference proteome</keyword>